<feature type="non-terminal residue" evidence="1">
    <location>
        <position position="1"/>
    </location>
</feature>
<evidence type="ECO:0000313" key="2">
    <source>
        <dbReference type="Proteomes" id="UP001221898"/>
    </source>
</evidence>
<reference evidence="1" key="1">
    <citation type="journal article" date="2023" name="Science">
        <title>Genome structures resolve the early diversification of teleost fishes.</title>
        <authorList>
            <person name="Parey E."/>
            <person name="Louis A."/>
            <person name="Montfort J."/>
            <person name="Bouchez O."/>
            <person name="Roques C."/>
            <person name="Iampietro C."/>
            <person name="Lluch J."/>
            <person name="Castinel A."/>
            <person name="Donnadieu C."/>
            <person name="Desvignes T."/>
            <person name="Floi Bucao C."/>
            <person name="Jouanno E."/>
            <person name="Wen M."/>
            <person name="Mejri S."/>
            <person name="Dirks R."/>
            <person name="Jansen H."/>
            <person name="Henkel C."/>
            <person name="Chen W.J."/>
            <person name="Zahm M."/>
            <person name="Cabau C."/>
            <person name="Klopp C."/>
            <person name="Thompson A.W."/>
            <person name="Robinson-Rechavi M."/>
            <person name="Braasch I."/>
            <person name="Lecointre G."/>
            <person name="Bobe J."/>
            <person name="Postlethwait J.H."/>
            <person name="Berthelot C."/>
            <person name="Roest Crollius H."/>
            <person name="Guiguen Y."/>
        </authorList>
    </citation>
    <scope>NUCLEOTIDE SEQUENCE</scope>
    <source>
        <strain evidence="1">NC1722</strain>
    </source>
</reference>
<sequence>MREARQRVQPNLSHYTVASIIRTFRNENQIERQPGHGGRHRLFTPEQETAIVNMVVASNTIRLREIQNHIIADN</sequence>
<dbReference type="Proteomes" id="UP001221898">
    <property type="component" value="Unassembled WGS sequence"/>
</dbReference>
<accession>A0AAD7S4K8</accession>
<dbReference type="SUPFAM" id="SSF46689">
    <property type="entry name" value="Homeodomain-like"/>
    <property type="match status" value="1"/>
</dbReference>
<proteinExistence type="predicted"/>
<protein>
    <submittedName>
        <fullName evidence="1">Uncharacterized protein</fullName>
    </submittedName>
</protein>
<dbReference type="EMBL" id="JAINUG010000112">
    <property type="protein sequence ID" value="KAJ8395851.1"/>
    <property type="molecule type" value="Genomic_DNA"/>
</dbReference>
<dbReference type="AlphaFoldDB" id="A0AAD7S4K8"/>
<name>A0AAD7S4K8_9TELE</name>
<comment type="caution">
    <text evidence="1">The sequence shown here is derived from an EMBL/GenBank/DDBJ whole genome shotgun (WGS) entry which is preliminary data.</text>
</comment>
<dbReference type="InterPro" id="IPR009057">
    <property type="entry name" value="Homeodomain-like_sf"/>
</dbReference>
<gene>
    <name evidence="1" type="ORF">AAFF_G00027340</name>
</gene>
<organism evidence="1 2">
    <name type="scientific">Aldrovandia affinis</name>
    <dbReference type="NCBI Taxonomy" id="143900"/>
    <lineage>
        <taxon>Eukaryota</taxon>
        <taxon>Metazoa</taxon>
        <taxon>Chordata</taxon>
        <taxon>Craniata</taxon>
        <taxon>Vertebrata</taxon>
        <taxon>Euteleostomi</taxon>
        <taxon>Actinopterygii</taxon>
        <taxon>Neopterygii</taxon>
        <taxon>Teleostei</taxon>
        <taxon>Notacanthiformes</taxon>
        <taxon>Halosauridae</taxon>
        <taxon>Aldrovandia</taxon>
    </lineage>
</organism>
<keyword evidence="2" id="KW-1185">Reference proteome</keyword>
<evidence type="ECO:0000313" key="1">
    <source>
        <dbReference type="EMBL" id="KAJ8395851.1"/>
    </source>
</evidence>